<evidence type="ECO:0000256" key="10">
    <source>
        <dbReference type="RuleBase" id="RU369019"/>
    </source>
</evidence>
<keyword evidence="8 10" id="KW-1133">Transmembrane helix</keyword>
<dbReference type="PANTHER" id="PTHR23284">
    <property type="entry name" value="PROLACTIN REGULATORY ELEMENT BINDING PROTEIN"/>
    <property type="match status" value="1"/>
</dbReference>
<evidence type="ECO:0000256" key="7">
    <source>
        <dbReference type="ARBA" id="ARBA00022927"/>
    </source>
</evidence>
<organism evidence="12">
    <name type="scientific">Spathaspora passalidarum (strain NRRL Y-27907 / 11-Y1)</name>
    <dbReference type="NCBI Taxonomy" id="619300"/>
    <lineage>
        <taxon>Eukaryota</taxon>
        <taxon>Fungi</taxon>
        <taxon>Dikarya</taxon>
        <taxon>Ascomycota</taxon>
        <taxon>Saccharomycotina</taxon>
        <taxon>Pichiomycetes</taxon>
        <taxon>Debaryomycetaceae</taxon>
        <taxon>Spathaspora</taxon>
    </lineage>
</organism>
<evidence type="ECO:0000313" key="12">
    <source>
        <dbReference type="Proteomes" id="UP000000709"/>
    </source>
</evidence>
<proteinExistence type="inferred from homology"/>
<evidence type="ECO:0000313" key="11">
    <source>
        <dbReference type="EMBL" id="EGW30394.1"/>
    </source>
</evidence>
<dbReference type="HOGENOM" id="CLU_033006_0_0_1"/>
<keyword evidence="12" id="KW-1185">Reference proteome</keyword>
<keyword evidence="7 10" id="KW-0653">Protein transport</keyword>
<evidence type="ECO:0000256" key="1">
    <source>
        <dbReference type="ARBA" id="ARBA00022448"/>
    </source>
</evidence>
<dbReference type="GO" id="GO:0015031">
    <property type="term" value="P:protein transport"/>
    <property type="evidence" value="ECO:0007669"/>
    <property type="project" value="UniProtKB-KW"/>
</dbReference>
<keyword evidence="6" id="KW-0931">ER-Golgi transport</keyword>
<protein>
    <recommendedName>
        <fullName evidence="10">Guanine nucleotide-exchange factor SEC12</fullName>
    </recommendedName>
</protein>
<reference evidence="11 12" key="1">
    <citation type="journal article" date="2011" name="Proc. Natl. Acad. Sci. U.S.A.">
        <title>Comparative genomics of xylose-fermenting fungi for enhanced biofuel production.</title>
        <authorList>
            <person name="Wohlbach D.J."/>
            <person name="Kuo A."/>
            <person name="Sato T.K."/>
            <person name="Potts K.M."/>
            <person name="Salamov A.A."/>
            <person name="LaButti K.M."/>
            <person name="Sun H."/>
            <person name="Clum A."/>
            <person name="Pangilinan J.L."/>
            <person name="Lindquist E.A."/>
            <person name="Lucas S."/>
            <person name="Lapidus A."/>
            <person name="Jin M."/>
            <person name="Gunawan C."/>
            <person name="Balan V."/>
            <person name="Dale B.E."/>
            <person name="Jeffries T.W."/>
            <person name="Zinkel R."/>
            <person name="Barry K.W."/>
            <person name="Grigoriev I.V."/>
            <person name="Gasch A.P."/>
        </authorList>
    </citation>
    <scope>NUCLEOTIDE SEQUENCE [LARGE SCALE GENOMIC DNA]</scope>
    <source>
        <strain evidence="12">NRRL Y-27907 / 11-Y1</strain>
    </source>
</reference>
<evidence type="ECO:0000256" key="9">
    <source>
        <dbReference type="ARBA" id="ARBA00023136"/>
    </source>
</evidence>
<dbReference type="AlphaFoldDB" id="G3AU18"/>
<keyword evidence="3 10" id="KW-0812">Transmembrane</keyword>
<dbReference type="STRING" id="619300.G3AU18"/>
<dbReference type="EMBL" id="GL996505">
    <property type="protein sequence ID" value="EGW30394.1"/>
    <property type="molecule type" value="Genomic_DNA"/>
</dbReference>
<accession>G3AU18</accession>
<dbReference type="GO" id="GO:0005789">
    <property type="term" value="C:endoplasmic reticulum membrane"/>
    <property type="evidence" value="ECO:0007669"/>
    <property type="project" value="UniProtKB-SubCell"/>
</dbReference>
<comment type="subcellular location">
    <subcellularLocation>
        <location evidence="10">Endoplasmic reticulum membrane</location>
        <topology evidence="10">Single-pass type II membrane protein</topology>
    </subcellularLocation>
    <subcellularLocation>
        <location evidence="10">Golgi apparatus membrane</location>
        <topology evidence="10">Single-pass type II membrane protein</topology>
    </subcellularLocation>
</comment>
<dbReference type="eggNOG" id="KOG0771">
    <property type="taxonomic scope" value="Eukaryota"/>
</dbReference>
<dbReference type="InterPro" id="IPR015943">
    <property type="entry name" value="WD40/YVTN_repeat-like_dom_sf"/>
</dbReference>
<dbReference type="GO" id="GO:0005085">
    <property type="term" value="F:guanyl-nucleotide exchange factor activity"/>
    <property type="evidence" value="ECO:0007669"/>
    <property type="project" value="InterPro"/>
</dbReference>
<dbReference type="SMART" id="SM00320">
    <property type="entry name" value="WD40"/>
    <property type="match status" value="1"/>
</dbReference>
<keyword evidence="2 10" id="KW-0853">WD repeat</keyword>
<evidence type="ECO:0000256" key="5">
    <source>
        <dbReference type="ARBA" id="ARBA00022824"/>
    </source>
</evidence>
<dbReference type="OMA" id="RVEIYDW"/>
<comment type="similarity">
    <text evidence="10">Belongs to the WD repeat SEC12 family.</text>
</comment>
<dbReference type="InterPro" id="IPR001680">
    <property type="entry name" value="WD40_rpt"/>
</dbReference>
<dbReference type="PANTHER" id="PTHR23284:SF0">
    <property type="entry name" value="PROLACTIN REGULATORY ELEMENT-BINDING PROTEIN"/>
    <property type="match status" value="1"/>
</dbReference>
<evidence type="ECO:0000256" key="8">
    <source>
        <dbReference type="ARBA" id="ARBA00022989"/>
    </source>
</evidence>
<dbReference type="RefSeq" id="XP_007377365.1">
    <property type="nucleotide sequence ID" value="XM_007377303.1"/>
</dbReference>
<dbReference type="InterPro" id="IPR045260">
    <property type="entry name" value="Sec12-like"/>
</dbReference>
<keyword evidence="1 10" id="KW-0813">Transport</keyword>
<dbReference type="GO" id="GO:0000139">
    <property type="term" value="C:Golgi membrane"/>
    <property type="evidence" value="ECO:0007669"/>
    <property type="project" value="UniProtKB-SubCell"/>
</dbReference>
<evidence type="ECO:0000256" key="4">
    <source>
        <dbReference type="ARBA" id="ARBA00022737"/>
    </source>
</evidence>
<keyword evidence="4 10" id="KW-0677">Repeat</keyword>
<dbReference type="GeneID" id="18870571"/>
<dbReference type="KEGG" id="spaa:SPAPADRAFT_143746"/>
<dbReference type="GO" id="GO:0003400">
    <property type="term" value="P:regulation of COPII vesicle coating"/>
    <property type="evidence" value="ECO:0007669"/>
    <property type="project" value="UniProtKB-UniRule"/>
</dbReference>
<dbReference type="GO" id="GO:0006888">
    <property type="term" value="P:endoplasmic reticulum to Golgi vesicle-mediated transport"/>
    <property type="evidence" value="ECO:0007669"/>
    <property type="project" value="UniProtKB-UniRule"/>
</dbReference>
<evidence type="ECO:0000256" key="2">
    <source>
        <dbReference type="ARBA" id="ARBA00022574"/>
    </source>
</evidence>
<evidence type="ECO:0000256" key="3">
    <source>
        <dbReference type="ARBA" id="ARBA00022692"/>
    </source>
</evidence>
<dbReference type="Proteomes" id="UP000000709">
    <property type="component" value="Unassembled WGS sequence"/>
</dbReference>
<dbReference type="InterPro" id="IPR036322">
    <property type="entry name" value="WD40_repeat_dom_sf"/>
</dbReference>
<dbReference type="FunCoup" id="G3AU18">
    <property type="interactions" value="170"/>
</dbReference>
<sequence>MSLKESATINVGYPITGAKFINNITVMAIGGGGEGRNGIPNCITSIKCSFKVKDPKMRLQKFREITLPTNEDSPQCIDAVKVINDNGDKEYNVIFGCNQSTQLIRSMGINCNVRKYVVNSDQHMKFIDAAQFESELPGDADDYPRAVKLANDNLVGCFLTTTTPSSIYIFNPESLELKFKYKPERDMEIKDIGLSPADGKVLCYISSNSIETVSTSSGQLISSTTKNASLDKKLKGYILSKMKFINENEVLIGAGVRGGKGAAIVHFNIQSQKIIKIRKVSNKFNMIVGLDISHKQDLIGVAGNDYSLSILRLSTFNVIGRFEKLHPFAITSVSFSPDGTKLATGSAANFLHVFNIPKNYGKGSSVIGTLFEYLVSIILIAAFGIFLQ</sequence>
<dbReference type="SUPFAM" id="SSF50978">
    <property type="entry name" value="WD40 repeat-like"/>
    <property type="match status" value="1"/>
</dbReference>
<dbReference type="Gene3D" id="2.130.10.10">
    <property type="entry name" value="YVTN repeat-like/Quinoprotein amine dehydrogenase"/>
    <property type="match status" value="1"/>
</dbReference>
<keyword evidence="5 10" id="KW-0256">Endoplasmic reticulum</keyword>
<feature type="non-terminal residue" evidence="11">
    <location>
        <position position="388"/>
    </location>
</feature>
<keyword evidence="9 10" id="KW-0472">Membrane</keyword>
<name>G3AU18_SPAPN</name>
<gene>
    <name evidence="11" type="ORF">SPAPADRAFT_143746</name>
</gene>
<evidence type="ECO:0000256" key="6">
    <source>
        <dbReference type="ARBA" id="ARBA00022892"/>
    </source>
</evidence>
<comment type="function">
    <text evidence="10">Guanine nucleotide-exchange factor (GEF) required for the formation or budding of transport vesicles from the ER.</text>
</comment>
<dbReference type="OrthoDB" id="2013972at2759"/>
<dbReference type="InParanoid" id="G3AU18"/>
<feature type="transmembrane region" description="Helical" evidence="10">
    <location>
        <begin position="366"/>
        <end position="387"/>
    </location>
</feature>